<dbReference type="AlphaFoldDB" id="A0A844FT98"/>
<dbReference type="Proteomes" id="UP000442619">
    <property type="component" value="Unassembled WGS sequence"/>
</dbReference>
<dbReference type="RefSeq" id="WP_154514826.1">
    <property type="nucleotide sequence ID" value="NZ_VUNM01000006.1"/>
</dbReference>
<protein>
    <submittedName>
        <fullName evidence="1">Iron-sulfur cluster repair di-iron protein, ric</fullName>
    </submittedName>
</protein>
<accession>A0A844FT98</accession>
<name>A0A844FT98_9FIRM</name>
<keyword evidence="2" id="KW-1185">Reference proteome</keyword>
<evidence type="ECO:0000313" key="2">
    <source>
        <dbReference type="Proteomes" id="UP000442619"/>
    </source>
</evidence>
<comment type="caution">
    <text evidence="1">The sequence shown here is derived from an EMBL/GenBank/DDBJ whole genome shotgun (WGS) entry which is preliminary data.</text>
</comment>
<organism evidence="1 2">
    <name type="scientific">Sharpea porci</name>
    <dbReference type="NCBI Taxonomy" id="2652286"/>
    <lineage>
        <taxon>Bacteria</taxon>
        <taxon>Bacillati</taxon>
        <taxon>Bacillota</taxon>
        <taxon>Erysipelotrichia</taxon>
        <taxon>Erysipelotrichales</taxon>
        <taxon>Coprobacillaceae</taxon>
        <taxon>Sharpea</taxon>
    </lineage>
</organism>
<evidence type="ECO:0000313" key="1">
    <source>
        <dbReference type="EMBL" id="MST88806.1"/>
    </source>
</evidence>
<proteinExistence type="predicted"/>
<dbReference type="EMBL" id="VUNM01000006">
    <property type="protein sequence ID" value="MST88806.1"/>
    <property type="molecule type" value="Genomic_DNA"/>
</dbReference>
<gene>
    <name evidence="1" type="ORF">FYJ79_04315</name>
</gene>
<sequence length="92" mass="10820">MIQSFYNTNNAILDLYTKAITKAHGQHHPEVFKVRAIYKEIQNKINHNQYDLTNEFSQLRIITNDYFIPNDVCGTFKATYEMLKAFDEISTQ</sequence>
<reference evidence="1 2" key="1">
    <citation type="submission" date="2019-08" db="EMBL/GenBank/DDBJ databases">
        <title>In-depth cultivation of the pig gut microbiome towards novel bacterial diversity and tailored functional studies.</title>
        <authorList>
            <person name="Wylensek D."/>
            <person name="Hitch T.C.A."/>
            <person name="Clavel T."/>
        </authorList>
    </citation>
    <scope>NUCLEOTIDE SEQUENCE [LARGE SCALE GENOMIC DNA]</scope>
    <source>
        <strain evidence="1 2">CA-Schmier-601-WT-3</strain>
    </source>
</reference>